<keyword evidence="6 8" id="KW-0503">Monooxygenase</keyword>
<comment type="similarity">
    <text evidence="1 8">Belongs to the cytochrome P450 family.</text>
</comment>
<keyword evidence="3 7" id="KW-0479">Metal-binding</keyword>
<dbReference type="PROSITE" id="PS00086">
    <property type="entry name" value="CYTOCHROME_P450"/>
    <property type="match status" value="1"/>
</dbReference>
<dbReference type="InterPro" id="IPR001128">
    <property type="entry name" value="Cyt_P450"/>
</dbReference>
<name>A0A6G4V9L9_9ACTN</name>
<dbReference type="Gene3D" id="1.10.630.10">
    <property type="entry name" value="Cytochrome P450"/>
    <property type="match status" value="1"/>
</dbReference>
<evidence type="ECO:0000256" key="6">
    <source>
        <dbReference type="ARBA" id="ARBA00023033"/>
    </source>
</evidence>
<dbReference type="CDD" id="cd11049">
    <property type="entry name" value="CYP170A1-like"/>
    <property type="match status" value="1"/>
</dbReference>
<gene>
    <name evidence="10" type="ORF">G5C60_24960</name>
</gene>
<feature type="region of interest" description="Disordered" evidence="9">
    <location>
        <begin position="1"/>
        <end position="22"/>
    </location>
</feature>
<evidence type="ECO:0000256" key="2">
    <source>
        <dbReference type="ARBA" id="ARBA00022617"/>
    </source>
</evidence>
<evidence type="ECO:0000313" key="10">
    <source>
        <dbReference type="EMBL" id="NGO10756.1"/>
    </source>
</evidence>
<evidence type="ECO:0000256" key="3">
    <source>
        <dbReference type="ARBA" id="ARBA00022723"/>
    </source>
</evidence>
<keyword evidence="11" id="KW-1185">Reference proteome</keyword>
<dbReference type="AlphaFoldDB" id="A0A6G4V9L9"/>
<dbReference type="Pfam" id="PF00067">
    <property type="entry name" value="p450"/>
    <property type="match status" value="1"/>
</dbReference>
<proteinExistence type="inferred from homology"/>
<dbReference type="PRINTS" id="PR00465">
    <property type="entry name" value="EP450IV"/>
</dbReference>
<protein>
    <submittedName>
        <fullName evidence="10">Cytochrome P450</fullName>
    </submittedName>
</protein>
<evidence type="ECO:0000256" key="1">
    <source>
        <dbReference type="ARBA" id="ARBA00010617"/>
    </source>
</evidence>
<dbReference type="GO" id="GO:0005506">
    <property type="term" value="F:iron ion binding"/>
    <property type="evidence" value="ECO:0007669"/>
    <property type="project" value="InterPro"/>
</dbReference>
<dbReference type="GO" id="GO:0004497">
    <property type="term" value="F:monooxygenase activity"/>
    <property type="evidence" value="ECO:0007669"/>
    <property type="project" value="UniProtKB-KW"/>
</dbReference>
<dbReference type="PANTHER" id="PTHR24291">
    <property type="entry name" value="CYTOCHROME P450 FAMILY 4"/>
    <property type="match status" value="1"/>
</dbReference>
<keyword evidence="5 7" id="KW-0408">Iron</keyword>
<dbReference type="InterPro" id="IPR050196">
    <property type="entry name" value="Cytochrome_P450_Monoox"/>
</dbReference>
<dbReference type="EMBL" id="JAAKZY010000083">
    <property type="protein sequence ID" value="NGO10756.1"/>
    <property type="molecule type" value="Genomic_DNA"/>
</dbReference>
<dbReference type="InterPro" id="IPR036396">
    <property type="entry name" value="Cyt_P450_sf"/>
</dbReference>
<dbReference type="InterPro" id="IPR002403">
    <property type="entry name" value="Cyt_P450_E_grp-IV"/>
</dbReference>
<reference evidence="10 11" key="1">
    <citation type="submission" date="2020-02" db="EMBL/GenBank/DDBJ databases">
        <title>Whole-genome analyses of novel actinobacteria.</title>
        <authorList>
            <person name="Sahin N."/>
            <person name="Gencbay T."/>
        </authorList>
    </citation>
    <scope>NUCLEOTIDE SEQUENCE [LARGE SCALE GENOMIC DNA]</scope>
    <source>
        <strain evidence="10 11">HC44</strain>
    </source>
</reference>
<dbReference type="RefSeq" id="WP_165263035.1">
    <property type="nucleotide sequence ID" value="NZ_JAAKZY010000083.1"/>
</dbReference>
<evidence type="ECO:0000256" key="4">
    <source>
        <dbReference type="ARBA" id="ARBA00023002"/>
    </source>
</evidence>
<dbReference type="GO" id="GO:0016705">
    <property type="term" value="F:oxidoreductase activity, acting on paired donors, with incorporation or reduction of molecular oxygen"/>
    <property type="evidence" value="ECO:0007669"/>
    <property type="project" value="InterPro"/>
</dbReference>
<evidence type="ECO:0000256" key="7">
    <source>
        <dbReference type="PIRSR" id="PIRSR602403-1"/>
    </source>
</evidence>
<keyword evidence="4 8" id="KW-0560">Oxidoreductase</keyword>
<dbReference type="PRINTS" id="PR00385">
    <property type="entry name" value="P450"/>
</dbReference>
<evidence type="ECO:0000256" key="5">
    <source>
        <dbReference type="ARBA" id="ARBA00023004"/>
    </source>
</evidence>
<dbReference type="Proteomes" id="UP000472335">
    <property type="component" value="Unassembled WGS sequence"/>
</dbReference>
<accession>A0A6G4V9L9</accession>
<feature type="binding site" description="axial binding residue" evidence="7">
    <location>
        <position position="404"/>
    </location>
    <ligand>
        <name>heme</name>
        <dbReference type="ChEBI" id="CHEBI:30413"/>
    </ligand>
    <ligandPart>
        <name>Fe</name>
        <dbReference type="ChEBI" id="CHEBI:18248"/>
    </ligandPart>
</feature>
<dbReference type="PANTHER" id="PTHR24291:SF50">
    <property type="entry name" value="BIFUNCTIONAL ALBAFLAVENONE MONOOXYGENASE_TERPENE SYNTHASE"/>
    <property type="match status" value="1"/>
</dbReference>
<dbReference type="SUPFAM" id="SSF48264">
    <property type="entry name" value="Cytochrome P450"/>
    <property type="match status" value="1"/>
</dbReference>
<comment type="cofactor">
    <cofactor evidence="7">
        <name>heme</name>
        <dbReference type="ChEBI" id="CHEBI:30413"/>
    </cofactor>
</comment>
<comment type="caution">
    <text evidence="10">The sequence shown here is derived from an EMBL/GenBank/DDBJ whole genome shotgun (WGS) entry which is preliminary data.</text>
</comment>
<evidence type="ECO:0000256" key="8">
    <source>
        <dbReference type="RuleBase" id="RU000461"/>
    </source>
</evidence>
<organism evidence="10 11">
    <name type="scientific">Streptomyces scabichelini</name>
    <dbReference type="NCBI Taxonomy" id="2711217"/>
    <lineage>
        <taxon>Bacteria</taxon>
        <taxon>Bacillati</taxon>
        <taxon>Actinomycetota</taxon>
        <taxon>Actinomycetes</taxon>
        <taxon>Kitasatosporales</taxon>
        <taxon>Streptomycetaceae</taxon>
        <taxon>Streptomyces</taxon>
    </lineage>
</organism>
<keyword evidence="2 7" id="KW-0349">Heme</keyword>
<dbReference type="GO" id="GO:0020037">
    <property type="term" value="F:heme binding"/>
    <property type="evidence" value="ECO:0007669"/>
    <property type="project" value="InterPro"/>
</dbReference>
<dbReference type="InterPro" id="IPR017972">
    <property type="entry name" value="Cyt_P450_CS"/>
</dbReference>
<sequence>MTVESVKPAPTEAREPLEPPLAGGGLPVLGHSWKMVRDPLGFLTRLRDHGDVVRLRLGPKALYAVTTPELTGALALNSDFVIGGPLWDTLDVLLGKGVATTDGAVHRRQRQTIQPSFRKDVIPRYEQVMAEEARALAERLRPGDKVNMTAEAFHVTARVMARCMLRIAETDQLAERVHAALATIFEGMFRRMFLSFGPFYRLPIPSHREFDRALAEMHRLADEVVAERRAAVDRPDCLLTALLDAKDENGEPISDQEVHDQAVQVLVAGTETTGATLAWIMDLLAEHPEHAERVSEEVKSVVGDRMVTFGDIRKLTHTNNVITEAIRLRPAVWILMRRTQTETELGGYRIPAGADVVYSPLAIQRDPRSYGRHLEFDPDRWHPERAKDVPKYAMAPFSAGNHKCPGDHFAMAQLAIVVATLISKWRFEHVSEADRSTRIGITLRPRRLLMRAVPR</sequence>
<evidence type="ECO:0000313" key="11">
    <source>
        <dbReference type="Proteomes" id="UP000472335"/>
    </source>
</evidence>
<evidence type="ECO:0000256" key="9">
    <source>
        <dbReference type="SAM" id="MobiDB-lite"/>
    </source>
</evidence>